<keyword evidence="3" id="KW-1185">Reference proteome</keyword>
<accession>A0A8J2VNE5</accession>
<name>A0A8J2VNE5_9RHOB</name>
<dbReference type="Proteomes" id="UP000602745">
    <property type="component" value="Unassembled WGS sequence"/>
</dbReference>
<protein>
    <submittedName>
        <fullName evidence="2">Uncharacterized protein</fullName>
    </submittedName>
</protein>
<gene>
    <name evidence="2" type="ORF">GCM10007276_09730</name>
</gene>
<proteinExistence type="predicted"/>
<evidence type="ECO:0000313" key="3">
    <source>
        <dbReference type="Proteomes" id="UP000602745"/>
    </source>
</evidence>
<reference evidence="2" key="1">
    <citation type="journal article" date="2014" name="Int. J. Syst. Evol. Microbiol.">
        <title>Complete genome sequence of Corynebacterium casei LMG S-19264T (=DSM 44701T), isolated from a smear-ripened cheese.</title>
        <authorList>
            <consortium name="US DOE Joint Genome Institute (JGI-PGF)"/>
            <person name="Walter F."/>
            <person name="Albersmeier A."/>
            <person name="Kalinowski J."/>
            <person name="Ruckert C."/>
        </authorList>
    </citation>
    <scope>NUCLEOTIDE SEQUENCE</scope>
    <source>
        <strain evidence="2">CCM 7684</strain>
    </source>
</reference>
<evidence type="ECO:0000313" key="2">
    <source>
        <dbReference type="EMBL" id="GGE34404.1"/>
    </source>
</evidence>
<reference evidence="2" key="2">
    <citation type="submission" date="2020-09" db="EMBL/GenBank/DDBJ databases">
        <authorList>
            <person name="Sun Q."/>
            <person name="Sedlacek I."/>
        </authorList>
    </citation>
    <scope>NUCLEOTIDE SEQUENCE</scope>
    <source>
        <strain evidence="2">CCM 7684</strain>
    </source>
</reference>
<dbReference type="AlphaFoldDB" id="A0A8J2VNE5"/>
<dbReference type="EMBL" id="BMCP01000001">
    <property type="protein sequence ID" value="GGE34404.1"/>
    <property type="molecule type" value="Genomic_DNA"/>
</dbReference>
<comment type="caution">
    <text evidence="2">The sequence shown here is derived from an EMBL/GenBank/DDBJ whole genome shotgun (WGS) entry which is preliminary data.</text>
</comment>
<evidence type="ECO:0000256" key="1">
    <source>
        <dbReference type="SAM" id="MobiDB-lite"/>
    </source>
</evidence>
<feature type="region of interest" description="Disordered" evidence="1">
    <location>
        <begin position="1"/>
        <end position="32"/>
    </location>
</feature>
<organism evidence="2 3">
    <name type="scientific">Agaricicola taiwanensis</name>
    <dbReference type="NCBI Taxonomy" id="591372"/>
    <lineage>
        <taxon>Bacteria</taxon>
        <taxon>Pseudomonadati</taxon>
        <taxon>Pseudomonadota</taxon>
        <taxon>Alphaproteobacteria</taxon>
        <taxon>Rhodobacterales</taxon>
        <taxon>Paracoccaceae</taxon>
        <taxon>Agaricicola</taxon>
    </lineage>
</organism>
<sequence>MRQHDGDTIEILSDAGKHSHGNATEAAHRKPDVHGCTANVTRHHHFPAIQKDPPLSAVRRSIGSREANGEMGGVQTAWTS</sequence>